<reference evidence="4 5" key="1">
    <citation type="journal article" date="2023" name="Int. J. Syst. Evol. Microbiol.">
        <title>Lactiplantibacillus brownii sp. nov., a novel psychrotolerant species isolated from sauerkraut.</title>
        <authorList>
            <person name="Heng Y.C."/>
            <person name="Silvaraju S."/>
            <person name="Lee J.K.Y."/>
            <person name="Kittelmann S."/>
        </authorList>
    </citation>
    <scope>NUCLEOTIDE SEQUENCE [LARGE SCALE GENOMIC DNA]</scope>
    <source>
        <strain evidence="4 5">WILCCON 0030</strain>
    </source>
</reference>
<dbReference type="CDD" id="cd04949">
    <property type="entry name" value="GT4_GtfA-like"/>
    <property type="match status" value="1"/>
</dbReference>
<keyword evidence="2 4" id="KW-0808">Transferase</keyword>
<evidence type="ECO:0000256" key="1">
    <source>
        <dbReference type="ARBA" id="ARBA00022676"/>
    </source>
</evidence>
<dbReference type="EMBL" id="JAVCWF010000001">
    <property type="protein sequence ID" value="MDQ7937849.1"/>
    <property type="molecule type" value="Genomic_DNA"/>
</dbReference>
<name>A0ABU1AA87_9LACO</name>
<dbReference type="InterPro" id="IPR001296">
    <property type="entry name" value="Glyco_trans_1"/>
</dbReference>
<evidence type="ECO:0000313" key="4">
    <source>
        <dbReference type="EMBL" id="MDQ7937849.1"/>
    </source>
</evidence>
<feature type="domain" description="Glycosyl transferase family 1" evidence="3">
    <location>
        <begin position="321"/>
        <end position="479"/>
    </location>
</feature>
<dbReference type="RefSeq" id="WP_308703566.1">
    <property type="nucleotide sequence ID" value="NZ_AP027463.1"/>
</dbReference>
<organism evidence="4 5">
    <name type="scientific">Lactiplantibacillus brownii</name>
    <dbReference type="NCBI Taxonomy" id="3069269"/>
    <lineage>
        <taxon>Bacteria</taxon>
        <taxon>Bacillati</taxon>
        <taxon>Bacillota</taxon>
        <taxon>Bacilli</taxon>
        <taxon>Lactobacillales</taxon>
        <taxon>Lactobacillaceae</taxon>
        <taxon>Lactiplantibacillus</taxon>
    </lineage>
</organism>
<gene>
    <name evidence="4" type="ORF">RA086_09540</name>
</gene>
<dbReference type="EC" id="2.4.-.-" evidence="4"/>
<keyword evidence="1 4" id="KW-0328">Glycosyltransferase</keyword>
<proteinExistence type="predicted"/>
<protein>
    <submittedName>
        <fullName evidence="4">Glycosyltransferase</fullName>
        <ecNumber evidence="4">2.4.-.-</ecNumber>
    </submittedName>
</protein>
<evidence type="ECO:0000256" key="2">
    <source>
        <dbReference type="ARBA" id="ARBA00022679"/>
    </source>
</evidence>
<dbReference type="Proteomes" id="UP001227831">
    <property type="component" value="Unassembled WGS sequence"/>
</dbReference>
<dbReference type="SUPFAM" id="SSF53756">
    <property type="entry name" value="UDP-Glycosyltransferase/glycogen phosphorylase"/>
    <property type="match status" value="1"/>
</dbReference>
<dbReference type="PANTHER" id="PTHR12526:SF629">
    <property type="entry name" value="TEICHURONIC ACID BIOSYNTHESIS GLYCOSYLTRANSFERASE TUAH-RELATED"/>
    <property type="match status" value="1"/>
</dbReference>
<dbReference type="Gene3D" id="3.40.50.2000">
    <property type="entry name" value="Glycogen Phosphorylase B"/>
    <property type="match status" value="3"/>
</dbReference>
<dbReference type="PANTHER" id="PTHR12526">
    <property type="entry name" value="GLYCOSYLTRANSFERASE"/>
    <property type="match status" value="1"/>
</dbReference>
<keyword evidence="5" id="KW-1185">Reference proteome</keyword>
<evidence type="ECO:0000259" key="3">
    <source>
        <dbReference type="Pfam" id="PF00534"/>
    </source>
</evidence>
<dbReference type="Pfam" id="PF00534">
    <property type="entry name" value="Glycos_transf_1"/>
    <property type="match status" value="1"/>
</dbReference>
<sequence length="518" mass="58748">MYYFLNDNMQFSKSGIEHAELMRLQLFKDHHVPAKIVTRIFTMNLHDVMMGAKLADDDLVNLFEFFCGSQSVARKPLQLADFEVPMDAIKTRKQRQVHVVQHGKLLMIIYLRGKTGDEVSNVQYFDVNGKTIKMDWWDTRGMHCLEQLFDWDGKIAQEAYFGPDGQVNLEKLHLLNHAGQERLTWRVVNYHGTSWTFNGFQELTRFFYDELNQNDESNVFICDRTVECAWALFNMETTAKKVLHLHNNHVADSSDILHSTLNNNYAHALNNWHQWDAVISATPEQSADVEARFGKAIPAFTIPVGYVDAATLAAKPVPFEQRQPHLIVQVARLAPEKQPEQTIAAFQQILAQFPDAQLEFWGYANGDTQKLLEAQVAKAHLEASVHFKGYTTDVNAVYNRAQLGVLPSRAEGFSLMLLEAQAHGLPMVVNDVKYGPSDIIQDGVSGILTTEGQQQQLVDAMLDLLSHQDKLATFSAASYQNAKRYSEAAVFDQWQKLLTYFKTVPVATDSVKTYEGVK</sequence>
<evidence type="ECO:0000313" key="5">
    <source>
        <dbReference type="Proteomes" id="UP001227831"/>
    </source>
</evidence>
<accession>A0ABU1AA87</accession>
<dbReference type="GO" id="GO:0016757">
    <property type="term" value="F:glycosyltransferase activity"/>
    <property type="evidence" value="ECO:0007669"/>
    <property type="project" value="UniProtKB-KW"/>
</dbReference>
<comment type="caution">
    <text evidence="4">The sequence shown here is derived from an EMBL/GenBank/DDBJ whole genome shotgun (WGS) entry which is preliminary data.</text>
</comment>